<sequence length="112" mass="12370">MLILKSCRCNPPLLSTYSRSNHGPCWWSVVHHCNPSPTQLKKLAKTRPTDRPMVCGLCKWIEAPFTQPLMQTTADQHGPSFNLRSVGLTVGEGQQPIRGKLLSGSTSDCHNS</sequence>
<dbReference type="AlphaFoldDB" id="A0AAF0PSG3"/>
<accession>A0AAF0PSG3</accession>
<organism evidence="1 2">
    <name type="scientific">Solanum verrucosum</name>
    <dbReference type="NCBI Taxonomy" id="315347"/>
    <lineage>
        <taxon>Eukaryota</taxon>
        <taxon>Viridiplantae</taxon>
        <taxon>Streptophyta</taxon>
        <taxon>Embryophyta</taxon>
        <taxon>Tracheophyta</taxon>
        <taxon>Spermatophyta</taxon>
        <taxon>Magnoliopsida</taxon>
        <taxon>eudicotyledons</taxon>
        <taxon>Gunneridae</taxon>
        <taxon>Pentapetalae</taxon>
        <taxon>asterids</taxon>
        <taxon>lamiids</taxon>
        <taxon>Solanales</taxon>
        <taxon>Solanaceae</taxon>
        <taxon>Solanoideae</taxon>
        <taxon>Solaneae</taxon>
        <taxon>Solanum</taxon>
    </lineage>
</organism>
<proteinExistence type="predicted"/>
<protein>
    <submittedName>
        <fullName evidence="1">Uncharacterized protein</fullName>
    </submittedName>
</protein>
<dbReference type="Proteomes" id="UP001234989">
    <property type="component" value="Chromosome 1"/>
</dbReference>
<evidence type="ECO:0000313" key="1">
    <source>
        <dbReference type="EMBL" id="WMV07871.1"/>
    </source>
</evidence>
<keyword evidence="2" id="KW-1185">Reference proteome</keyword>
<reference evidence="1" key="1">
    <citation type="submission" date="2023-08" db="EMBL/GenBank/DDBJ databases">
        <title>A de novo genome assembly of Solanum verrucosum Schlechtendal, a Mexican diploid species geographically isolated from the other diploid A-genome species in potato relatives.</title>
        <authorList>
            <person name="Hosaka K."/>
        </authorList>
    </citation>
    <scope>NUCLEOTIDE SEQUENCE</scope>
    <source>
        <tissue evidence="1">Young leaves</tissue>
    </source>
</reference>
<evidence type="ECO:0000313" key="2">
    <source>
        <dbReference type="Proteomes" id="UP001234989"/>
    </source>
</evidence>
<name>A0AAF0PSG3_SOLVR</name>
<gene>
    <name evidence="1" type="ORF">MTR67_001256</name>
</gene>
<dbReference type="EMBL" id="CP133612">
    <property type="protein sequence ID" value="WMV07871.1"/>
    <property type="molecule type" value="Genomic_DNA"/>
</dbReference>